<evidence type="ECO:0000313" key="2">
    <source>
        <dbReference type="Proteomes" id="UP000011960"/>
    </source>
</evidence>
<keyword evidence="2" id="KW-1185">Reference proteome</keyword>
<dbReference type="AlphaFoldDB" id="M7CQ58"/>
<dbReference type="PATRIC" id="fig|1288826.3.peg.2307"/>
<sequence length="73" mass="8072">MWGDRQATRLKANRLLQKPWDDNGTRKGPGLFNNLLSISAFGYDREPWKSPTNQLQIFKGAGKSSTGPPQVAG</sequence>
<protein>
    <submittedName>
        <fullName evidence="1">Uncharacterized protein</fullName>
    </submittedName>
</protein>
<gene>
    <name evidence="1" type="ORF">MSNKSG1_11673</name>
</gene>
<evidence type="ECO:0000313" key="1">
    <source>
        <dbReference type="EMBL" id="EMP55304.1"/>
    </source>
</evidence>
<proteinExistence type="predicted"/>
<accession>M7CQ58</accession>
<organism evidence="1 2">
    <name type="scientific">Marinobacter santoriniensis NKSG1</name>
    <dbReference type="NCBI Taxonomy" id="1288826"/>
    <lineage>
        <taxon>Bacteria</taxon>
        <taxon>Pseudomonadati</taxon>
        <taxon>Pseudomonadota</taxon>
        <taxon>Gammaproteobacteria</taxon>
        <taxon>Pseudomonadales</taxon>
        <taxon>Marinobacteraceae</taxon>
        <taxon>Marinobacter</taxon>
    </lineage>
</organism>
<dbReference type="Proteomes" id="UP000011960">
    <property type="component" value="Unassembled WGS sequence"/>
</dbReference>
<name>M7CQ58_9GAMM</name>
<comment type="caution">
    <text evidence="1">The sequence shown here is derived from an EMBL/GenBank/DDBJ whole genome shotgun (WGS) entry which is preliminary data.</text>
</comment>
<dbReference type="EMBL" id="APAT01000016">
    <property type="protein sequence ID" value="EMP55304.1"/>
    <property type="molecule type" value="Genomic_DNA"/>
</dbReference>
<reference evidence="1 2" key="1">
    <citation type="journal article" date="2013" name="Genome Announc.">
        <title>Genome Sequence of Hydrothermal Arsenic-Respiring Bacterium Marinobacter santoriniensis NKSG1T.</title>
        <authorList>
            <person name="Handley K.M."/>
            <person name="Upton M."/>
            <person name="Beatson S.A."/>
            <person name="Hery M."/>
            <person name="Lloyd J.R."/>
        </authorList>
    </citation>
    <scope>NUCLEOTIDE SEQUENCE [LARGE SCALE GENOMIC DNA]</scope>
    <source>
        <strain evidence="1 2">NKSG1</strain>
    </source>
</reference>